<evidence type="ECO:0000256" key="1">
    <source>
        <dbReference type="SAM" id="MobiDB-lite"/>
    </source>
</evidence>
<keyword evidence="2" id="KW-0732">Signal</keyword>
<sequence>MNQVGLILTVLSLSSSLLIHATQDEALNGELQDRSSRVARSPDVDSEKRYPNTVLFGKRAPLFKFGKRRQFMFGKRQDEEDAMDEGYDTDMMAEKRYFGKMPVGSLYKGDKRYYPTDQRHVTLEDLMERENRKFYFGKRTDDAAAADIRGDRKFFLGKRDDLDEEKRKMVYFGKRMEDPEMDKRRMVYFGKREPNADMMDEEKRKMVYFGKRDPTEEKRKMVYFGKREPGQTEEEKRKMVYFGKRTDGDKSSR</sequence>
<proteinExistence type="evidence at transcript level"/>
<organism evidence="3">
    <name type="scientific">Platynereis dumerilii</name>
    <name type="common">Dumeril's clam worm</name>
    <dbReference type="NCBI Taxonomy" id="6359"/>
    <lineage>
        <taxon>Eukaryota</taxon>
        <taxon>Metazoa</taxon>
        <taxon>Spiralia</taxon>
        <taxon>Lophotrochozoa</taxon>
        <taxon>Annelida</taxon>
        <taxon>Polychaeta</taxon>
        <taxon>Errantia</taxon>
        <taxon>Phyllodocida</taxon>
        <taxon>Nereididae</taxon>
        <taxon>Platynereis</taxon>
    </lineage>
</organism>
<feature type="region of interest" description="Disordered" evidence="1">
    <location>
        <begin position="220"/>
        <end position="253"/>
    </location>
</feature>
<name>F8UKU2_PLADU</name>
<accession>F8UKU2</accession>
<evidence type="ECO:0000256" key="2">
    <source>
        <dbReference type="SAM" id="SignalP"/>
    </source>
</evidence>
<evidence type="ECO:0000313" key="3">
    <source>
        <dbReference type="EMBL" id="AEE25648.1"/>
    </source>
</evidence>
<protein>
    <submittedName>
        <fullName evidence="3">YFamide neuropeptide</fullName>
    </submittedName>
</protein>
<reference evidence="3" key="1">
    <citation type="journal article" date="2011" name="Proc. Natl. Acad. Sci. U.S.A.">
        <title>Neuropeptides regulate swimming depth of Platynereis larvae.</title>
        <authorList>
            <person name="Conzelmann M."/>
            <person name="Offenburger S.L."/>
            <person name="Asadulina A."/>
            <person name="Keller T."/>
            <person name="Munch T.A."/>
            <person name="Jekely G."/>
        </authorList>
    </citation>
    <scope>NUCLEOTIDE SEQUENCE</scope>
</reference>
<dbReference type="AlphaFoldDB" id="F8UKU2"/>
<keyword evidence="3" id="KW-0527">Neuropeptide</keyword>
<dbReference type="EMBL" id="JF811333">
    <property type="protein sequence ID" value="AEE25648.1"/>
    <property type="molecule type" value="mRNA"/>
</dbReference>
<dbReference type="GO" id="GO:0007218">
    <property type="term" value="P:neuropeptide signaling pathway"/>
    <property type="evidence" value="ECO:0007669"/>
    <property type="project" value="UniProtKB-KW"/>
</dbReference>
<feature type="chain" id="PRO_5003379089" evidence="2">
    <location>
        <begin position="22"/>
        <end position="253"/>
    </location>
</feature>
<feature type="signal peptide" evidence="2">
    <location>
        <begin position="1"/>
        <end position="21"/>
    </location>
</feature>